<dbReference type="Proteomes" id="UP000799118">
    <property type="component" value="Unassembled WGS sequence"/>
</dbReference>
<evidence type="ECO:0000256" key="1">
    <source>
        <dbReference type="SAM" id="MobiDB-lite"/>
    </source>
</evidence>
<protein>
    <submittedName>
        <fullName evidence="2">Uncharacterized protein</fullName>
    </submittedName>
</protein>
<sequence>MVSEIPPDPQPSPFPALTLSNARYQSQRPDTLDHPQSSFAAYTDFNISQHTRALKEERQLEHVESANEDSPVACTEPRSGSSIRDLRKAHAVQSTPSPFFGASSRTSTVVPRLRPAHYPFQLHTPTSRELQSSNPPQSGRSYCLTTRKRMMILRF</sequence>
<dbReference type="AlphaFoldDB" id="A0A6A4HHF1"/>
<gene>
    <name evidence="2" type="ORF">BT96DRAFT_110094</name>
</gene>
<feature type="compositionally biased region" description="Polar residues" evidence="1">
    <location>
        <begin position="18"/>
        <end position="37"/>
    </location>
</feature>
<evidence type="ECO:0000313" key="3">
    <source>
        <dbReference type="Proteomes" id="UP000799118"/>
    </source>
</evidence>
<feature type="compositionally biased region" description="Polar residues" evidence="1">
    <location>
        <begin position="92"/>
        <end position="105"/>
    </location>
</feature>
<organism evidence="2 3">
    <name type="scientific">Gymnopus androsaceus JB14</name>
    <dbReference type="NCBI Taxonomy" id="1447944"/>
    <lineage>
        <taxon>Eukaryota</taxon>
        <taxon>Fungi</taxon>
        <taxon>Dikarya</taxon>
        <taxon>Basidiomycota</taxon>
        <taxon>Agaricomycotina</taxon>
        <taxon>Agaricomycetes</taxon>
        <taxon>Agaricomycetidae</taxon>
        <taxon>Agaricales</taxon>
        <taxon>Marasmiineae</taxon>
        <taxon>Omphalotaceae</taxon>
        <taxon>Gymnopus</taxon>
    </lineage>
</organism>
<accession>A0A6A4HHF1</accession>
<feature type="region of interest" description="Disordered" evidence="1">
    <location>
        <begin position="1"/>
        <end position="37"/>
    </location>
</feature>
<reference evidence="2" key="1">
    <citation type="journal article" date="2019" name="Environ. Microbiol.">
        <title>Fungal ecological strategies reflected in gene transcription - a case study of two litter decomposers.</title>
        <authorList>
            <person name="Barbi F."/>
            <person name="Kohler A."/>
            <person name="Barry K."/>
            <person name="Baskaran P."/>
            <person name="Daum C."/>
            <person name="Fauchery L."/>
            <person name="Ihrmark K."/>
            <person name="Kuo A."/>
            <person name="LaButti K."/>
            <person name="Lipzen A."/>
            <person name="Morin E."/>
            <person name="Grigoriev I.V."/>
            <person name="Henrissat B."/>
            <person name="Lindahl B."/>
            <person name="Martin F."/>
        </authorList>
    </citation>
    <scope>NUCLEOTIDE SEQUENCE</scope>
    <source>
        <strain evidence="2">JB14</strain>
    </source>
</reference>
<feature type="compositionally biased region" description="Pro residues" evidence="1">
    <location>
        <begin position="1"/>
        <end position="14"/>
    </location>
</feature>
<proteinExistence type="predicted"/>
<keyword evidence="3" id="KW-1185">Reference proteome</keyword>
<name>A0A6A4HHF1_9AGAR</name>
<feature type="region of interest" description="Disordered" evidence="1">
    <location>
        <begin position="58"/>
        <end position="105"/>
    </location>
</feature>
<dbReference type="EMBL" id="ML769512">
    <property type="protein sequence ID" value="KAE9396544.1"/>
    <property type="molecule type" value="Genomic_DNA"/>
</dbReference>
<evidence type="ECO:0000313" key="2">
    <source>
        <dbReference type="EMBL" id="KAE9396544.1"/>
    </source>
</evidence>